<sequence>MKYFKFNELKPGSKITLQLPNEHPINGKVVENSNTFYITYLFNEDDYFGNDIFFTKCGITDPEQFVRARKIKGPLSGKFPEVASAEELYKVLHYIEEFYDETSIYSTVNRMSKNLLSGINDIDKSTKILYKDYIKYISYLWNELKNPSIINLYDPSFTHDEEMQKFRSIKINRNNTVYTIKSFCWIERQNCVFIHLEDDKSHFGLKLYRNRENISMSDIILLTYVFYMISHLLEEYSYKSVWVKK</sequence>
<name>A0A8S5RAN7_9VIRU</name>
<reference evidence="1" key="1">
    <citation type="journal article" date="2021" name="Proc. Natl. Acad. Sci. U.S.A.">
        <title>A Catalog of Tens of Thousands of Viruses from Human Metagenomes Reveals Hidden Associations with Chronic Diseases.</title>
        <authorList>
            <person name="Tisza M.J."/>
            <person name="Buck C.B."/>
        </authorList>
    </citation>
    <scope>NUCLEOTIDE SEQUENCE</scope>
    <source>
        <strain evidence="1">CtQcs9</strain>
    </source>
</reference>
<organism evidence="1">
    <name type="scientific">virus sp. ctQcs9</name>
    <dbReference type="NCBI Taxonomy" id="2825816"/>
    <lineage>
        <taxon>Viruses</taxon>
    </lineage>
</organism>
<evidence type="ECO:0000313" key="1">
    <source>
        <dbReference type="EMBL" id="DAE28218.1"/>
    </source>
</evidence>
<protein>
    <submittedName>
        <fullName evidence="1">Uncharacterized protein</fullName>
    </submittedName>
</protein>
<accession>A0A8S5RAN7</accession>
<proteinExistence type="predicted"/>
<dbReference type="EMBL" id="BK059082">
    <property type="protein sequence ID" value="DAE28218.1"/>
    <property type="molecule type" value="Genomic_DNA"/>
</dbReference>